<evidence type="ECO:0000256" key="1">
    <source>
        <dbReference type="SAM" id="MobiDB-lite"/>
    </source>
</evidence>
<evidence type="ECO:0000313" key="3">
    <source>
        <dbReference type="Proteomes" id="UP000740926"/>
    </source>
</evidence>
<dbReference type="EMBL" id="JAANIU010007790">
    <property type="protein sequence ID" value="KAG1536688.1"/>
    <property type="molecule type" value="Genomic_DNA"/>
</dbReference>
<accession>A0A9P7C5F8</accession>
<keyword evidence="3" id="KW-1185">Reference proteome</keyword>
<dbReference type="Proteomes" id="UP000740926">
    <property type="component" value="Unassembled WGS sequence"/>
</dbReference>
<protein>
    <submittedName>
        <fullName evidence="2">Uncharacterized protein</fullName>
    </submittedName>
</protein>
<gene>
    <name evidence="2" type="ORF">G6F50_015007</name>
</gene>
<comment type="caution">
    <text evidence="2">The sequence shown here is derived from an EMBL/GenBank/DDBJ whole genome shotgun (WGS) entry which is preliminary data.</text>
</comment>
<proteinExistence type="predicted"/>
<name>A0A9P7C5F8_9FUNG</name>
<evidence type="ECO:0000313" key="2">
    <source>
        <dbReference type="EMBL" id="KAG1536688.1"/>
    </source>
</evidence>
<feature type="region of interest" description="Disordered" evidence="1">
    <location>
        <begin position="116"/>
        <end position="161"/>
    </location>
</feature>
<reference evidence="2 3" key="1">
    <citation type="journal article" date="2020" name="Microb. Genom.">
        <title>Genetic diversity of clinical and environmental Mucorales isolates obtained from an investigation of mucormycosis cases among solid organ transplant recipients.</title>
        <authorList>
            <person name="Nguyen M.H."/>
            <person name="Kaul D."/>
            <person name="Muto C."/>
            <person name="Cheng S.J."/>
            <person name="Richter R.A."/>
            <person name="Bruno V.M."/>
            <person name="Liu G."/>
            <person name="Beyhan S."/>
            <person name="Sundermann A.J."/>
            <person name="Mounaud S."/>
            <person name="Pasculle A.W."/>
            <person name="Nierman W.C."/>
            <person name="Driscoll E."/>
            <person name="Cumbie R."/>
            <person name="Clancy C.J."/>
            <person name="Dupont C.L."/>
        </authorList>
    </citation>
    <scope>NUCLEOTIDE SEQUENCE [LARGE SCALE GENOMIC DNA]</scope>
    <source>
        <strain evidence="2 3">GL24</strain>
    </source>
</reference>
<organism evidence="2 3">
    <name type="scientific">Rhizopus delemar</name>
    <dbReference type="NCBI Taxonomy" id="936053"/>
    <lineage>
        <taxon>Eukaryota</taxon>
        <taxon>Fungi</taxon>
        <taxon>Fungi incertae sedis</taxon>
        <taxon>Mucoromycota</taxon>
        <taxon>Mucoromycotina</taxon>
        <taxon>Mucoromycetes</taxon>
        <taxon>Mucorales</taxon>
        <taxon>Mucorineae</taxon>
        <taxon>Rhizopodaceae</taxon>
        <taxon>Rhizopus</taxon>
    </lineage>
</organism>
<dbReference type="AlphaFoldDB" id="A0A9P7C5F8"/>
<sequence>MAHAVRFHPQRHVQRGGRDVLEVVGAVGIGGAVLVGGTDLLERLEVLAVVVFAALEHQVFEQVREAGAAGRFVLAAHVVPDVDRYDRRLAIGMHDHPQAVGQGELLIRDIDLGRGSRLGGQHRGGRKRAQGGAEGDSQQCSARAKGERHIRILGHVGEPRS</sequence>